<protein>
    <submittedName>
        <fullName evidence="1">Uncharacterized protein</fullName>
    </submittedName>
</protein>
<sequence>MAAYAKHPLLLAAAVAHTALGFGHTAKGLSQFSHPSLSQLPRFLRSNVQAGWYEGSVFFVMLGILNYKWAQTGLVDTPDKALATLIVTLLFGAGGNYIRTGDKPTGIVLSLVGILQTVAARGASL</sequence>
<gene>
    <name evidence="1" type="ORF">B0J11DRAFT_540082</name>
</gene>
<reference evidence="1" key="1">
    <citation type="journal article" date="2021" name="Nat. Commun.">
        <title>Genetic determinants of endophytism in the Arabidopsis root mycobiome.</title>
        <authorList>
            <person name="Mesny F."/>
            <person name="Miyauchi S."/>
            <person name="Thiergart T."/>
            <person name="Pickel B."/>
            <person name="Atanasova L."/>
            <person name="Karlsson M."/>
            <person name="Huettel B."/>
            <person name="Barry K.W."/>
            <person name="Haridas S."/>
            <person name="Chen C."/>
            <person name="Bauer D."/>
            <person name="Andreopoulos W."/>
            <person name="Pangilinan J."/>
            <person name="LaButti K."/>
            <person name="Riley R."/>
            <person name="Lipzen A."/>
            <person name="Clum A."/>
            <person name="Drula E."/>
            <person name="Henrissat B."/>
            <person name="Kohler A."/>
            <person name="Grigoriev I.V."/>
            <person name="Martin F.M."/>
            <person name="Hacquard S."/>
        </authorList>
    </citation>
    <scope>NUCLEOTIDE SEQUENCE</scope>
    <source>
        <strain evidence="1">MPI-CAGE-CH-0243</strain>
    </source>
</reference>
<dbReference type="Proteomes" id="UP000700596">
    <property type="component" value="Unassembled WGS sequence"/>
</dbReference>
<keyword evidence="2" id="KW-1185">Reference proteome</keyword>
<organism evidence="1 2">
    <name type="scientific">Dendryphion nanum</name>
    <dbReference type="NCBI Taxonomy" id="256645"/>
    <lineage>
        <taxon>Eukaryota</taxon>
        <taxon>Fungi</taxon>
        <taxon>Dikarya</taxon>
        <taxon>Ascomycota</taxon>
        <taxon>Pezizomycotina</taxon>
        <taxon>Dothideomycetes</taxon>
        <taxon>Pleosporomycetidae</taxon>
        <taxon>Pleosporales</taxon>
        <taxon>Torulaceae</taxon>
        <taxon>Dendryphion</taxon>
    </lineage>
</organism>
<dbReference type="AlphaFoldDB" id="A0A9P9DA35"/>
<accession>A0A9P9DA35</accession>
<comment type="caution">
    <text evidence="1">The sequence shown here is derived from an EMBL/GenBank/DDBJ whole genome shotgun (WGS) entry which is preliminary data.</text>
</comment>
<name>A0A9P9DA35_9PLEO</name>
<proteinExistence type="predicted"/>
<evidence type="ECO:0000313" key="2">
    <source>
        <dbReference type="Proteomes" id="UP000700596"/>
    </source>
</evidence>
<dbReference type="OrthoDB" id="5399817at2759"/>
<dbReference type="EMBL" id="JAGMWT010000016">
    <property type="protein sequence ID" value="KAH7115197.1"/>
    <property type="molecule type" value="Genomic_DNA"/>
</dbReference>
<evidence type="ECO:0000313" key="1">
    <source>
        <dbReference type="EMBL" id="KAH7115197.1"/>
    </source>
</evidence>